<feature type="transmembrane region" description="Helical" evidence="1">
    <location>
        <begin position="27"/>
        <end position="47"/>
    </location>
</feature>
<evidence type="ECO:0000256" key="1">
    <source>
        <dbReference type="SAM" id="Phobius"/>
    </source>
</evidence>
<feature type="transmembrane region" description="Helical" evidence="1">
    <location>
        <begin position="145"/>
        <end position="167"/>
    </location>
</feature>
<feature type="transmembrane region" description="Helical" evidence="1">
    <location>
        <begin position="102"/>
        <end position="125"/>
    </location>
</feature>
<dbReference type="AlphaFoldDB" id="A0A0F9BZ81"/>
<reference evidence="2" key="1">
    <citation type="journal article" date="2015" name="Nature">
        <title>Complex archaea that bridge the gap between prokaryotes and eukaryotes.</title>
        <authorList>
            <person name="Spang A."/>
            <person name="Saw J.H."/>
            <person name="Jorgensen S.L."/>
            <person name="Zaremba-Niedzwiedzka K."/>
            <person name="Martijn J."/>
            <person name="Lind A.E."/>
            <person name="van Eijk R."/>
            <person name="Schleper C."/>
            <person name="Guy L."/>
            <person name="Ettema T.J."/>
        </authorList>
    </citation>
    <scope>NUCLEOTIDE SEQUENCE</scope>
</reference>
<keyword evidence="1" id="KW-1133">Transmembrane helix</keyword>
<comment type="caution">
    <text evidence="2">The sequence shown here is derived from an EMBL/GenBank/DDBJ whole genome shotgun (WGS) entry which is preliminary data.</text>
</comment>
<gene>
    <name evidence="2" type="ORF">LCGC14_2730000</name>
</gene>
<keyword evidence="1" id="KW-0812">Transmembrane</keyword>
<sequence>MGTEEWQTYCPTCKQNVLGRREAPNHILHFLISFFTCGLWLFVWAIIAISANGQPYRCTRCGTPGLSPTGTSAHTPQVQAPRSPIDPVKLKRRKRTLRHLSLAWLLTVVATVVCFTLDDILVATGHLSRETEALRMEAIRLESDAGMVGVGFLFFALFGGFALAIFWGRAVNDATALVQQRKVRGPL</sequence>
<organism evidence="2">
    <name type="scientific">marine sediment metagenome</name>
    <dbReference type="NCBI Taxonomy" id="412755"/>
    <lineage>
        <taxon>unclassified sequences</taxon>
        <taxon>metagenomes</taxon>
        <taxon>ecological metagenomes</taxon>
    </lineage>
</organism>
<dbReference type="EMBL" id="LAZR01049396">
    <property type="protein sequence ID" value="KKK89746.1"/>
    <property type="molecule type" value="Genomic_DNA"/>
</dbReference>
<keyword evidence="1" id="KW-0472">Membrane</keyword>
<name>A0A0F9BZ81_9ZZZZ</name>
<evidence type="ECO:0000313" key="2">
    <source>
        <dbReference type="EMBL" id="KKK89746.1"/>
    </source>
</evidence>
<evidence type="ECO:0008006" key="3">
    <source>
        <dbReference type="Google" id="ProtNLM"/>
    </source>
</evidence>
<accession>A0A0F9BZ81</accession>
<protein>
    <recommendedName>
        <fullName evidence="3">LITAF domain-containing protein</fullName>
    </recommendedName>
</protein>
<proteinExistence type="predicted"/>